<evidence type="ECO:0000313" key="2">
    <source>
        <dbReference type="Proteomes" id="UP001148629"/>
    </source>
</evidence>
<evidence type="ECO:0000313" key="1">
    <source>
        <dbReference type="EMBL" id="KAJ3522811.1"/>
    </source>
</evidence>
<sequence>MPSRSSASASEEKMSWKDQLSPRFMSLRGFRRASESAKMKEPDNKQFTMMHFPDRPKGVFCRAAATAARTPALITITIIAIITFHNDTRSADAASLSTASLQIHLWAVDSRRRRRESAGVHPGNGGCGKRVPAPGTNGARGGPQQRYHR</sequence>
<keyword evidence="2" id="KW-1185">Reference proteome</keyword>
<organism evidence="1 2">
    <name type="scientific">Fusarium decemcellulare</name>
    <dbReference type="NCBI Taxonomy" id="57161"/>
    <lineage>
        <taxon>Eukaryota</taxon>
        <taxon>Fungi</taxon>
        <taxon>Dikarya</taxon>
        <taxon>Ascomycota</taxon>
        <taxon>Pezizomycotina</taxon>
        <taxon>Sordariomycetes</taxon>
        <taxon>Hypocreomycetidae</taxon>
        <taxon>Hypocreales</taxon>
        <taxon>Nectriaceae</taxon>
        <taxon>Fusarium</taxon>
        <taxon>Fusarium decemcellulare species complex</taxon>
    </lineage>
</organism>
<protein>
    <submittedName>
        <fullName evidence="1">Uncharacterized protein</fullName>
    </submittedName>
</protein>
<dbReference type="EMBL" id="JANRMS010002373">
    <property type="protein sequence ID" value="KAJ3522811.1"/>
    <property type="molecule type" value="Genomic_DNA"/>
</dbReference>
<proteinExistence type="predicted"/>
<name>A0ACC1RPM5_9HYPO</name>
<accession>A0ACC1RPM5</accession>
<dbReference type="Proteomes" id="UP001148629">
    <property type="component" value="Unassembled WGS sequence"/>
</dbReference>
<reference evidence="1" key="1">
    <citation type="submission" date="2022-08" db="EMBL/GenBank/DDBJ databases">
        <title>Genome Sequence of Fusarium decemcellulare.</title>
        <authorList>
            <person name="Buettner E."/>
        </authorList>
    </citation>
    <scope>NUCLEOTIDE SEQUENCE</scope>
    <source>
        <strain evidence="1">Babe19</strain>
    </source>
</reference>
<comment type="caution">
    <text evidence="1">The sequence shown here is derived from an EMBL/GenBank/DDBJ whole genome shotgun (WGS) entry which is preliminary data.</text>
</comment>
<gene>
    <name evidence="1" type="ORF">NM208_g12703</name>
</gene>